<proteinExistence type="predicted"/>
<gene>
    <name evidence="1" type="ORF">g.14315</name>
</gene>
<organism evidence="1">
    <name type="scientific">Auxenochlorella protothecoides</name>
    <name type="common">Green microalga</name>
    <name type="synonym">Chlorella protothecoides</name>
    <dbReference type="NCBI Taxonomy" id="3075"/>
    <lineage>
        <taxon>Eukaryota</taxon>
        <taxon>Viridiplantae</taxon>
        <taxon>Chlorophyta</taxon>
        <taxon>core chlorophytes</taxon>
        <taxon>Trebouxiophyceae</taxon>
        <taxon>Chlorellales</taxon>
        <taxon>Chlorellaceae</taxon>
        <taxon>Auxenochlorella</taxon>
    </lineage>
</organism>
<reference evidence="1" key="1">
    <citation type="submission" date="2015-08" db="EMBL/GenBank/DDBJ databases">
        <authorList>
            <person name="Babu N.S."/>
            <person name="Beckwith C.J."/>
            <person name="Beseler K.G."/>
            <person name="Brison A."/>
            <person name="Carone J.V."/>
            <person name="Caskin T.P."/>
            <person name="Diamond M."/>
            <person name="Durham M.E."/>
            <person name="Foxe J.M."/>
            <person name="Go M."/>
            <person name="Henderson B.A."/>
            <person name="Jones I.B."/>
            <person name="McGettigan J.A."/>
            <person name="Micheletti S.J."/>
            <person name="Nasrallah M.E."/>
            <person name="Ortiz D."/>
            <person name="Piller C.R."/>
            <person name="Privatt S.R."/>
            <person name="Schneider S.L."/>
            <person name="Sharp S."/>
            <person name="Smith T.C."/>
            <person name="Stanton J.D."/>
            <person name="Ullery H.E."/>
            <person name="Wilson R.J."/>
            <person name="Serrano M.G."/>
            <person name="Buck G."/>
            <person name="Lee V."/>
            <person name="Wang Y."/>
            <person name="Carvalho R."/>
            <person name="Voegtly L."/>
            <person name="Shi R."/>
            <person name="Duckworth R."/>
            <person name="Johnson A."/>
            <person name="Loviza R."/>
            <person name="Walstead R."/>
            <person name="Shah Z."/>
            <person name="Kiflezghi M."/>
            <person name="Wade K."/>
            <person name="Ball S.L."/>
            <person name="Bradley K.W."/>
            <person name="Asai D.J."/>
            <person name="Bowman C.A."/>
            <person name="Russell D.A."/>
            <person name="Pope W.H."/>
            <person name="Jacobs-Sera D."/>
            <person name="Hendrix R.W."/>
            <person name="Hatfull G.F."/>
        </authorList>
    </citation>
    <scope>NUCLEOTIDE SEQUENCE</scope>
</reference>
<accession>A0A1D2A3U6</accession>
<evidence type="ECO:0008006" key="2">
    <source>
        <dbReference type="Google" id="ProtNLM"/>
    </source>
</evidence>
<protein>
    <recommendedName>
        <fullName evidence="2">ShKT domain-containing protein</fullName>
    </recommendedName>
</protein>
<evidence type="ECO:0000313" key="1">
    <source>
        <dbReference type="EMBL" id="JAT73751.1"/>
    </source>
</evidence>
<dbReference type="AlphaFoldDB" id="A0A1D2A3U6"/>
<dbReference type="Gene3D" id="2.60.120.620">
    <property type="entry name" value="q2cbj1_9rhob like domain"/>
    <property type="match status" value="1"/>
</dbReference>
<dbReference type="EMBL" id="GDKF01004871">
    <property type="protein sequence ID" value="JAT73751.1"/>
    <property type="molecule type" value="Transcribed_RNA"/>
</dbReference>
<name>A0A1D2A3U6_AUXPR</name>
<sequence>MKRIPPHGSAGCEHAHTLQDDPLCPALGPIPCPSKVSCAPPISIPPFPCFPVKGVTLDRYSLHTGCPVLAGEKWSSTFWIHDNPFRRSPGSLLADIDSAPAPACEDQSTTCATLLAGREGAPCLEDQAARCRRSCGRCCQAGDVLCERRAKRIVAN</sequence>